<protein>
    <recommendedName>
        <fullName evidence="5">Spy/CpxP family protein refolding chaperone</fullName>
    </recommendedName>
</protein>
<dbReference type="RefSeq" id="WP_142808152.1">
    <property type="nucleotide sequence ID" value="NZ_CP036282.1"/>
</dbReference>
<feature type="region of interest" description="Disordered" evidence="1">
    <location>
        <begin position="147"/>
        <end position="168"/>
    </location>
</feature>
<dbReference type="Pfam" id="PF07813">
    <property type="entry name" value="LTXXQ"/>
    <property type="match status" value="1"/>
</dbReference>
<dbReference type="KEGG" id="rhg:EXZ61_00090"/>
<feature type="signal peptide" evidence="2">
    <location>
        <begin position="1"/>
        <end position="22"/>
    </location>
</feature>
<sequence>MKSNLKSLVLAALLASVGVASWAQNGPSTDKPMAHAQGKMMHGDKMDSGRMESMMAKRTTELKAKLKLSAAQEGAWTTFTSAMKPSGNMMAQRPDRAEFDKLSTPERIDKMKAIRTQQHAEMAAEMEKRDEAIKTFYATLTPEQKKVFDTEHARMGARGEHGSEHGRR</sequence>
<dbReference type="EMBL" id="CP036282">
    <property type="protein sequence ID" value="QDL52700.1"/>
    <property type="molecule type" value="Genomic_DNA"/>
</dbReference>
<name>A0A515EJ66_9BURK</name>
<evidence type="ECO:0000313" key="3">
    <source>
        <dbReference type="EMBL" id="QDL52700.1"/>
    </source>
</evidence>
<dbReference type="InterPro" id="IPR012899">
    <property type="entry name" value="LTXXQ"/>
</dbReference>
<evidence type="ECO:0000313" key="4">
    <source>
        <dbReference type="Proteomes" id="UP000317365"/>
    </source>
</evidence>
<gene>
    <name evidence="3" type="ORF">EXZ61_00090</name>
</gene>
<feature type="chain" id="PRO_5021739449" description="Spy/CpxP family protein refolding chaperone" evidence="2">
    <location>
        <begin position="23"/>
        <end position="168"/>
    </location>
</feature>
<feature type="region of interest" description="Disordered" evidence="1">
    <location>
        <begin position="22"/>
        <end position="44"/>
    </location>
</feature>
<dbReference type="Proteomes" id="UP000317365">
    <property type="component" value="Chromosome"/>
</dbReference>
<proteinExistence type="predicted"/>
<organism evidence="3 4">
    <name type="scientific">Rhodoferax aquaticus</name>
    <dbReference type="NCBI Taxonomy" id="2527691"/>
    <lineage>
        <taxon>Bacteria</taxon>
        <taxon>Pseudomonadati</taxon>
        <taxon>Pseudomonadota</taxon>
        <taxon>Betaproteobacteria</taxon>
        <taxon>Burkholderiales</taxon>
        <taxon>Comamonadaceae</taxon>
        <taxon>Rhodoferax</taxon>
    </lineage>
</organism>
<reference evidence="4" key="2">
    <citation type="journal article" date="2020" name="Int. J. Syst. Evol. Microbiol.">
        <title>Genomic insights into a novel species Rhodoferax aquaticus sp. nov., isolated from freshwater.</title>
        <authorList>
            <person name="Li T."/>
            <person name="Zhuo Y."/>
            <person name="Jin C.Z."/>
            <person name="Wu X."/>
            <person name="Ko S.R."/>
            <person name="Jin F.J."/>
            <person name="Ahn C.Y."/>
            <person name="Oh H.M."/>
            <person name="Lee H.G."/>
            <person name="Jin L."/>
        </authorList>
    </citation>
    <scope>NUCLEOTIDE SEQUENCE [LARGE SCALE GENOMIC DNA]</scope>
    <source>
        <strain evidence="4">Gr-4</strain>
    </source>
</reference>
<evidence type="ECO:0000256" key="1">
    <source>
        <dbReference type="SAM" id="MobiDB-lite"/>
    </source>
</evidence>
<evidence type="ECO:0000256" key="2">
    <source>
        <dbReference type="SAM" id="SignalP"/>
    </source>
</evidence>
<dbReference type="AlphaFoldDB" id="A0A515EJ66"/>
<dbReference type="Gene3D" id="1.20.120.1490">
    <property type="match status" value="1"/>
</dbReference>
<keyword evidence="4" id="KW-1185">Reference proteome</keyword>
<reference evidence="4" key="1">
    <citation type="submission" date="2019-02" db="EMBL/GenBank/DDBJ databases">
        <title>Complete genome sequence of Rhodoferax sp. Gr-4.</title>
        <authorList>
            <person name="Jin L."/>
        </authorList>
    </citation>
    <scope>NUCLEOTIDE SEQUENCE [LARGE SCALE GENOMIC DNA]</scope>
    <source>
        <strain evidence="4">Gr-4</strain>
    </source>
</reference>
<evidence type="ECO:0008006" key="5">
    <source>
        <dbReference type="Google" id="ProtNLM"/>
    </source>
</evidence>
<accession>A0A515EJ66</accession>
<keyword evidence="2" id="KW-0732">Signal</keyword>
<dbReference type="GO" id="GO:0042597">
    <property type="term" value="C:periplasmic space"/>
    <property type="evidence" value="ECO:0007669"/>
    <property type="project" value="InterPro"/>
</dbReference>